<dbReference type="EMBL" id="LKEU01000037">
    <property type="protein sequence ID" value="OFV69686.1"/>
    <property type="molecule type" value="Genomic_DNA"/>
</dbReference>
<evidence type="ECO:0000256" key="4">
    <source>
        <dbReference type="ARBA" id="ARBA00013346"/>
    </source>
</evidence>
<dbReference type="EC" id="2.1.1.77" evidence="3 9"/>
<evidence type="ECO:0000256" key="8">
    <source>
        <dbReference type="ARBA" id="ARBA00022691"/>
    </source>
</evidence>
<gene>
    <name evidence="10" type="primary">pcm</name>
    <name evidence="10" type="ORF">ACWI_28240</name>
    <name evidence="11" type="ORF">FXB42_14280</name>
    <name evidence="12" type="ORF">LNN31_07335</name>
</gene>
<reference evidence="10 13" key="1">
    <citation type="submission" date="2015-09" db="EMBL/GenBank/DDBJ databases">
        <title>Genome sequence of Acetobacterium wieringae DSM 1911.</title>
        <authorList>
            <person name="Poehlein A."/>
            <person name="Bengelsdorf F.R."/>
            <person name="Schiel-Bengelsdorf B."/>
            <person name="Duerre P."/>
            <person name="Daniel R."/>
        </authorList>
    </citation>
    <scope>NUCLEOTIDE SEQUENCE [LARGE SCALE GENOMIC DNA]</scope>
    <source>
        <strain evidence="10 13">DSM 1911</strain>
    </source>
</reference>
<dbReference type="SUPFAM" id="SSF53335">
    <property type="entry name" value="S-adenosyl-L-methionine-dependent methyltransferases"/>
    <property type="match status" value="1"/>
</dbReference>
<dbReference type="PANTHER" id="PTHR11579:SF0">
    <property type="entry name" value="PROTEIN-L-ISOASPARTATE(D-ASPARTATE) O-METHYLTRANSFERASE"/>
    <property type="match status" value="1"/>
</dbReference>
<dbReference type="NCBIfam" id="TIGR00080">
    <property type="entry name" value="pimt"/>
    <property type="match status" value="1"/>
</dbReference>
<evidence type="ECO:0000313" key="11">
    <source>
        <dbReference type="EMBL" id="TYC84143.1"/>
    </source>
</evidence>
<keyword evidence="15" id="KW-1185">Reference proteome</keyword>
<keyword evidence="5" id="KW-0963">Cytoplasm</keyword>
<evidence type="ECO:0000256" key="9">
    <source>
        <dbReference type="NCBIfam" id="TIGR00080"/>
    </source>
</evidence>
<dbReference type="InterPro" id="IPR000682">
    <property type="entry name" value="PCMT"/>
</dbReference>
<dbReference type="EMBL" id="CP087994">
    <property type="protein sequence ID" value="UYO64220.1"/>
    <property type="molecule type" value="Genomic_DNA"/>
</dbReference>
<evidence type="ECO:0000256" key="7">
    <source>
        <dbReference type="ARBA" id="ARBA00022679"/>
    </source>
</evidence>
<dbReference type="GO" id="GO:0032259">
    <property type="term" value="P:methylation"/>
    <property type="evidence" value="ECO:0007669"/>
    <property type="project" value="UniProtKB-KW"/>
</dbReference>
<evidence type="ECO:0000256" key="6">
    <source>
        <dbReference type="ARBA" id="ARBA00022603"/>
    </source>
</evidence>
<keyword evidence="8" id="KW-0949">S-adenosyl-L-methionine</keyword>
<dbReference type="Gene3D" id="3.40.50.150">
    <property type="entry name" value="Vaccinia Virus protein VP39"/>
    <property type="match status" value="1"/>
</dbReference>
<protein>
    <recommendedName>
        <fullName evidence="4 9">Protein-L-isoaspartate O-methyltransferase</fullName>
        <ecNumber evidence="3 9">2.1.1.77</ecNumber>
    </recommendedName>
</protein>
<dbReference type="PROSITE" id="PS01279">
    <property type="entry name" value="PCMT"/>
    <property type="match status" value="1"/>
</dbReference>
<name>A0A1F2PG56_9FIRM</name>
<dbReference type="CDD" id="cd02440">
    <property type="entry name" value="AdoMet_MTases"/>
    <property type="match status" value="1"/>
</dbReference>
<evidence type="ECO:0000256" key="5">
    <source>
        <dbReference type="ARBA" id="ARBA00022490"/>
    </source>
</evidence>
<dbReference type="Proteomes" id="UP001163550">
    <property type="component" value="Chromosome"/>
</dbReference>
<dbReference type="GO" id="GO:0005737">
    <property type="term" value="C:cytoplasm"/>
    <property type="evidence" value="ECO:0007669"/>
    <property type="project" value="UniProtKB-SubCell"/>
</dbReference>
<dbReference type="PANTHER" id="PTHR11579">
    <property type="entry name" value="PROTEIN-L-ISOASPARTATE O-METHYLTRANSFERASE"/>
    <property type="match status" value="1"/>
</dbReference>
<evidence type="ECO:0000256" key="1">
    <source>
        <dbReference type="ARBA" id="ARBA00004496"/>
    </source>
</evidence>
<evidence type="ECO:0000313" key="10">
    <source>
        <dbReference type="EMBL" id="OFV69686.1"/>
    </source>
</evidence>
<dbReference type="OrthoDB" id="9772751at2"/>
<dbReference type="FunFam" id="3.40.50.150:FF:000010">
    <property type="entry name" value="Protein-L-isoaspartate O-methyltransferase"/>
    <property type="match status" value="1"/>
</dbReference>
<dbReference type="STRING" id="52694.ACWI_28240"/>
<comment type="subcellular location">
    <subcellularLocation>
        <location evidence="1">Cytoplasm</location>
    </subcellularLocation>
</comment>
<evidence type="ECO:0000313" key="15">
    <source>
        <dbReference type="Proteomes" id="UP001163550"/>
    </source>
</evidence>
<dbReference type="GO" id="GO:0030091">
    <property type="term" value="P:protein repair"/>
    <property type="evidence" value="ECO:0007669"/>
    <property type="project" value="UniProtKB-UniRule"/>
</dbReference>
<dbReference type="Proteomes" id="UP000322619">
    <property type="component" value="Unassembled WGS sequence"/>
</dbReference>
<keyword evidence="6 10" id="KW-0489">Methyltransferase</keyword>
<dbReference type="NCBIfam" id="NF001453">
    <property type="entry name" value="PRK00312.1"/>
    <property type="match status" value="1"/>
</dbReference>
<organism evidence="10 13">
    <name type="scientific">Acetobacterium wieringae</name>
    <dbReference type="NCBI Taxonomy" id="52694"/>
    <lineage>
        <taxon>Bacteria</taxon>
        <taxon>Bacillati</taxon>
        <taxon>Bacillota</taxon>
        <taxon>Clostridia</taxon>
        <taxon>Eubacteriales</taxon>
        <taxon>Eubacteriaceae</taxon>
        <taxon>Acetobacterium</taxon>
    </lineage>
</organism>
<sequence length="200" mass="22728">MDYQELSDFFVHLDRSYFIDNEMKEFADRDQPLSIGYEQTISQPSLVLEMTQILAPEKNSCVLEIGTGSGYQTALLARFSKMVYTIERIPELSETAQKRLNNLGYKNIVYKIGDGSEGWAEFAPFNRIIVTAAAERIPKELIDQLARGGKMIIPVGPPELQELKLICKDDDGQLRQQTVDLVRFVEMKGKYGWKNKAAVK</sequence>
<dbReference type="GO" id="GO:0004719">
    <property type="term" value="F:protein-L-isoaspartate (D-aspartate) O-methyltransferase activity"/>
    <property type="evidence" value="ECO:0007669"/>
    <property type="project" value="UniProtKB-UniRule"/>
</dbReference>
<evidence type="ECO:0000256" key="3">
    <source>
        <dbReference type="ARBA" id="ARBA00011890"/>
    </source>
</evidence>
<keyword evidence="7 10" id="KW-0808">Transferase</keyword>
<evidence type="ECO:0000313" key="12">
    <source>
        <dbReference type="EMBL" id="UYO64220.1"/>
    </source>
</evidence>
<dbReference type="AlphaFoldDB" id="A0A1F2PG56"/>
<dbReference type="EMBL" id="VSLA01000027">
    <property type="protein sequence ID" value="TYC84143.1"/>
    <property type="molecule type" value="Genomic_DNA"/>
</dbReference>
<comment type="similarity">
    <text evidence="2">Belongs to the methyltransferase superfamily. L-isoaspartyl/D-aspartyl protein methyltransferase family.</text>
</comment>
<dbReference type="RefSeq" id="WP_084633715.1">
    <property type="nucleotide sequence ID" value="NZ_CABIIK010000011.1"/>
</dbReference>
<reference evidence="11 14" key="2">
    <citation type="submission" date="2019-08" db="EMBL/GenBank/DDBJ databases">
        <title>Isolation and enrichment of carboxydotrophic bacteria from anaerobic sludge for the production of bio-based chemicals from syngas.</title>
        <authorList>
            <person name="Antares A.L."/>
            <person name="Moreira J."/>
            <person name="Diender M."/>
            <person name="Parshina S.N."/>
            <person name="Stams A.J.M."/>
            <person name="Alves M."/>
            <person name="Alves J.I."/>
            <person name="Sousa D.Z."/>
        </authorList>
    </citation>
    <scope>NUCLEOTIDE SEQUENCE [LARGE SCALE GENOMIC DNA]</scope>
    <source>
        <strain evidence="11 14">JM</strain>
    </source>
</reference>
<reference evidence="12" key="3">
    <citation type="submission" date="2021-11" db="EMBL/GenBank/DDBJ databases">
        <title>Isoprene-degrading acetogen.</title>
        <authorList>
            <person name="Yang Y."/>
            <person name="Jin H."/>
            <person name="Yan J."/>
        </authorList>
    </citation>
    <scope>NUCLEOTIDE SEQUENCE</scope>
    <source>
        <strain evidence="12">Berkeley</strain>
    </source>
</reference>
<accession>A0A1F2PG56</accession>
<dbReference type="Pfam" id="PF01135">
    <property type="entry name" value="PCMT"/>
    <property type="match status" value="1"/>
</dbReference>
<dbReference type="InterPro" id="IPR029063">
    <property type="entry name" value="SAM-dependent_MTases_sf"/>
</dbReference>
<evidence type="ECO:0000256" key="2">
    <source>
        <dbReference type="ARBA" id="ARBA00005369"/>
    </source>
</evidence>
<evidence type="ECO:0000313" key="13">
    <source>
        <dbReference type="Proteomes" id="UP000176244"/>
    </source>
</evidence>
<proteinExistence type="inferred from homology"/>
<dbReference type="Proteomes" id="UP000176244">
    <property type="component" value="Unassembled WGS sequence"/>
</dbReference>
<evidence type="ECO:0000313" key="14">
    <source>
        <dbReference type="Proteomes" id="UP000322619"/>
    </source>
</evidence>